<dbReference type="EMBL" id="JAVLET010000009">
    <property type="protein sequence ID" value="KAL0467643.1"/>
    <property type="molecule type" value="Genomic_DNA"/>
</dbReference>
<reference evidence="1 2" key="1">
    <citation type="submission" date="2023-09" db="EMBL/GenBank/DDBJ databases">
        <title>Multi-omics analysis of a traditional fermented food reveals byproduct-associated fungal strains for waste-to-food upcycling.</title>
        <authorList>
            <consortium name="Lawrence Berkeley National Laboratory"/>
            <person name="Rekdal V.M."/>
            <person name="Villalobos-Escobedo J.M."/>
            <person name="Rodriguez-Valeron N."/>
            <person name="Garcia M.O."/>
            <person name="Vasquez D.P."/>
            <person name="Damayanti I."/>
            <person name="Sorensen P.M."/>
            <person name="Baidoo E.E."/>
            <person name="De Carvalho A.C."/>
            <person name="Riley R."/>
            <person name="Lipzen A."/>
            <person name="He G."/>
            <person name="Yan M."/>
            <person name="Haridas S."/>
            <person name="Daum C."/>
            <person name="Yoshinaga Y."/>
            <person name="Ng V."/>
            <person name="Grigoriev I.V."/>
            <person name="Munk R."/>
            <person name="Nuraida L."/>
            <person name="Wijaya C.H."/>
            <person name="Morales P.-C."/>
            <person name="Keasling J.D."/>
        </authorList>
    </citation>
    <scope>NUCLEOTIDE SEQUENCE [LARGE SCALE GENOMIC DNA]</scope>
    <source>
        <strain evidence="1 2">FGSC 2613</strain>
    </source>
</reference>
<evidence type="ECO:0000313" key="2">
    <source>
        <dbReference type="Proteomes" id="UP001451303"/>
    </source>
</evidence>
<sequence length="141" mass="15509">MTGSILFGPTHGGVVLRPPTNKMLTRRVPTKCQPRSSSSIFLPIVKDINPQAILSGSLCTKLTLFDACIENTAFPSVVDITRDATTAICITSSFSNHCTNNFSIFFPWLQDFARSPCTAQLQMNLLGHFQVADGYRGVRNR</sequence>
<keyword evidence="2" id="KW-1185">Reference proteome</keyword>
<evidence type="ECO:0000313" key="1">
    <source>
        <dbReference type="EMBL" id="KAL0467643.1"/>
    </source>
</evidence>
<name>A0ABR3D765_NEUIN</name>
<organism evidence="1 2">
    <name type="scientific">Neurospora intermedia</name>
    <dbReference type="NCBI Taxonomy" id="5142"/>
    <lineage>
        <taxon>Eukaryota</taxon>
        <taxon>Fungi</taxon>
        <taxon>Dikarya</taxon>
        <taxon>Ascomycota</taxon>
        <taxon>Pezizomycotina</taxon>
        <taxon>Sordariomycetes</taxon>
        <taxon>Sordariomycetidae</taxon>
        <taxon>Sordariales</taxon>
        <taxon>Sordariaceae</taxon>
        <taxon>Neurospora</taxon>
    </lineage>
</organism>
<protein>
    <submittedName>
        <fullName evidence="1">Uncharacterized protein</fullName>
    </submittedName>
</protein>
<accession>A0ABR3D765</accession>
<dbReference type="Proteomes" id="UP001451303">
    <property type="component" value="Unassembled WGS sequence"/>
</dbReference>
<proteinExistence type="predicted"/>
<comment type="caution">
    <text evidence="1">The sequence shown here is derived from an EMBL/GenBank/DDBJ whole genome shotgun (WGS) entry which is preliminary data.</text>
</comment>
<gene>
    <name evidence="1" type="ORF">QR685DRAFT_532958</name>
</gene>